<dbReference type="EMBL" id="CVRB01000001">
    <property type="protein sequence ID" value="CRK80961.1"/>
    <property type="molecule type" value="Genomic_DNA"/>
</dbReference>
<dbReference type="GO" id="GO:0006355">
    <property type="term" value="P:regulation of DNA-templated transcription"/>
    <property type="evidence" value="ECO:0007669"/>
    <property type="project" value="InterPro"/>
</dbReference>
<feature type="domain" description="OmpR/PhoB-type" evidence="10">
    <location>
        <begin position="131"/>
        <end position="230"/>
    </location>
</feature>
<accession>A0A0U1NSD2</accession>
<dbReference type="SUPFAM" id="SSF46894">
    <property type="entry name" value="C-terminal effector domain of the bipartite response regulators"/>
    <property type="match status" value="1"/>
</dbReference>
<dbReference type="GO" id="GO:0005829">
    <property type="term" value="C:cytosol"/>
    <property type="evidence" value="ECO:0007669"/>
    <property type="project" value="TreeGrafter"/>
</dbReference>
<dbReference type="Pfam" id="PF00486">
    <property type="entry name" value="Trans_reg_C"/>
    <property type="match status" value="1"/>
</dbReference>
<gene>
    <name evidence="11" type="ORF">BN000_00852</name>
</gene>
<keyword evidence="6" id="KW-0804">Transcription</keyword>
<dbReference type="Gene3D" id="6.10.250.690">
    <property type="match status" value="1"/>
</dbReference>
<dbReference type="InterPro" id="IPR039420">
    <property type="entry name" value="WalR-like"/>
</dbReference>
<keyword evidence="4" id="KW-0805">Transcription regulation</keyword>
<dbReference type="FunFam" id="1.10.10.10:FF:000018">
    <property type="entry name" value="DNA-binding response regulator ResD"/>
    <property type="match status" value="1"/>
</dbReference>
<dbReference type="PROSITE" id="PS50110">
    <property type="entry name" value="RESPONSE_REGULATORY"/>
    <property type="match status" value="1"/>
</dbReference>
<dbReference type="PROSITE" id="PS51755">
    <property type="entry name" value="OMPR_PHOB"/>
    <property type="match status" value="1"/>
</dbReference>
<dbReference type="GO" id="GO:0032993">
    <property type="term" value="C:protein-DNA complex"/>
    <property type="evidence" value="ECO:0007669"/>
    <property type="project" value="TreeGrafter"/>
</dbReference>
<dbReference type="InterPro" id="IPR016032">
    <property type="entry name" value="Sig_transdc_resp-reg_C-effctor"/>
</dbReference>
<dbReference type="InterPro" id="IPR036388">
    <property type="entry name" value="WH-like_DNA-bd_sf"/>
</dbReference>
<dbReference type="RefSeq" id="WP_090631287.1">
    <property type="nucleotide sequence ID" value="NZ_CVRB01000001.1"/>
</dbReference>
<dbReference type="GO" id="GO:0000156">
    <property type="term" value="F:phosphorelay response regulator activity"/>
    <property type="evidence" value="ECO:0007669"/>
    <property type="project" value="TreeGrafter"/>
</dbReference>
<feature type="DNA-binding region" description="OmpR/PhoB-type" evidence="8">
    <location>
        <begin position="131"/>
        <end position="230"/>
    </location>
</feature>
<dbReference type="SUPFAM" id="SSF52172">
    <property type="entry name" value="CheY-like"/>
    <property type="match status" value="1"/>
</dbReference>
<evidence type="ECO:0000259" key="9">
    <source>
        <dbReference type="PROSITE" id="PS50110"/>
    </source>
</evidence>
<sequence length="240" mass="27878">MSEGKILVVEDEIPIRMLIHFNLQRSNFDVIEASTGKEAMKLVHEQNPSLVLLDIMLPDMNGFEICTKLRGSYPGLPIVIVSARSQDMEKIMALELGADDYVVKPFNPLELVARIRSVLRRTNQSPQKQIVNKLQSGPYFLDTKTQQLYKREKLLKLTVREYQLMKFLFERKGEPIPRNELLDKVWGVNYFGDPKTVDVHIRRLREKIEDDPSHPVFLITVWGFGYCFRESEIISNEIEN</sequence>
<dbReference type="Gene3D" id="1.10.10.10">
    <property type="entry name" value="Winged helix-like DNA-binding domain superfamily/Winged helix DNA-binding domain"/>
    <property type="match status" value="1"/>
</dbReference>
<dbReference type="Pfam" id="PF00072">
    <property type="entry name" value="Response_reg"/>
    <property type="match status" value="1"/>
</dbReference>
<name>A0A0U1NSD2_9BACI</name>
<evidence type="ECO:0000256" key="6">
    <source>
        <dbReference type="ARBA" id="ARBA00023163"/>
    </source>
</evidence>
<keyword evidence="2 7" id="KW-0597">Phosphoprotein</keyword>
<dbReference type="FunFam" id="3.40.50.2300:FF:000001">
    <property type="entry name" value="DNA-binding response regulator PhoB"/>
    <property type="match status" value="1"/>
</dbReference>
<dbReference type="GO" id="GO:0000976">
    <property type="term" value="F:transcription cis-regulatory region binding"/>
    <property type="evidence" value="ECO:0007669"/>
    <property type="project" value="TreeGrafter"/>
</dbReference>
<reference evidence="12" key="1">
    <citation type="submission" date="2015-05" db="EMBL/GenBank/DDBJ databases">
        <authorList>
            <person name="Urmite Genomes"/>
        </authorList>
    </citation>
    <scope>NUCLEOTIDE SEQUENCE [LARGE SCALE GENOMIC DNA]</scope>
    <source>
        <strain evidence="12">LF1</strain>
    </source>
</reference>
<evidence type="ECO:0000256" key="2">
    <source>
        <dbReference type="ARBA" id="ARBA00022553"/>
    </source>
</evidence>
<evidence type="ECO:0000313" key="11">
    <source>
        <dbReference type="EMBL" id="CRK80961.1"/>
    </source>
</evidence>
<protein>
    <submittedName>
        <fullName evidence="11">DNA-binding response regulator</fullName>
    </submittedName>
</protein>
<dbReference type="OrthoDB" id="9790442at2"/>
<evidence type="ECO:0000256" key="7">
    <source>
        <dbReference type="PROSITE-ProRule" id="PRU00169"/>
    </source>
</evidence>
<evidence type="ECO:0000313" key="12">
    <source>
        <dbReference type="Proteomes" id="UP000199087"/>
    </source>
</evidence>
<keyword evidence="5 8" id="KW-0238">DNA-binding</keyword>
<dbReference type="SMART" id="SM00448">
    <property type="entry name" value="REC"/>
    <property type="match status" value="1"/>
</dbReference>
<dbReference type="Gene3D" id="3.40.50.2300">
    <property type="match status" value="1"/>
</dbReference>
<dbReference type="CDD" id="cd00383">
    <property type="entry name" value="trans_reg_C"/>
    <property type="match status" value="1"/>
</dbReference>
<keyword evidence="3" id="KW-0902">Two-component regulatory system</keyword>
<evidence type="ECO:0000259" key="10">
    <source>
        <dbReference type="PROSITE" id="PS51755"/>
    </source>
</evidence>
<dbReference type="InterPro" id="IPR011006">
    <property type="entry name" value="CheY-like_superfamily"/>
</dbReference>
<dbReference type="AlphaFoldDB" id="A0A0U1NSD2"/>
<feature type="modified residue" description="4-aspartylphosphate" evidence="7">
    <location>
        <position position="54"/>
    </location>
</feature>
<dbReference type="InterPro" id="IPR001789">
    <property type="entry name" value="Sig_transdc_resp-reg_receiver"/>
</dbReference>
<dbReference type="SMART" id="SM00862">
    <property type="entry name" value="Trans_reg_C"/>
    <property type="match status" value="1"/>
</dbReference>
<dbReference type="PANTHER" id="PTHR48111">
    <property type="entry name" value="REGULATOR OF RPOS"/>
    <property type="match status" value="1"/>
</dbReference>
<proteinExistence type="predicted"/>
<comment type="subcellular location">
    <subcellularLocation>
        <location evidence="1">Cytoplasm</location>
    </subcellularLocation>
</comment>
<keyword evidence="12" id="KW-1185">Reference proteome</keyword>
<organism evidence="11 12">
    <name type="scientific">Neobacillus massiliamazoniensis</name>
    <dbReference type="NCBI Taxonomy" id="1499688"/>
    <lineage>
        <taxon>Bacteria</taxon>
        <taxon>Bacillati</taxon>
        <taxon>Bacillota</taxon>
        <taxon>Bacilli</taxon>
        <taxon>Bacillales</taxon>
        <taxon>Bacillaceae</taxon>
        <taxon>Neobacillus</taxon>
    </lineage>
</organism>
<dbReference type="STRING" id="1499688.BN000_00852"/>
<evidence type="ECO:0000256" key="5">
    <source>
        <dbReference type="ARBA" id="ARBA00023125"/>
    </source>
</evidence>
<evidence type="ECO:0000256" key="4">
    <source>
        <dbReference type="ARBA" id="ARBA00023015"/>
    </source>
</evidence>
<dbReference type="PANTHER" id="PTHR48111:SF40">
    <property type="entry name" value="PHOSPHATE REGULON TRANSCRIPTIONAL REGULATORY PROTEIN PHOB"/>
    <property type="match status" value="1"/>
</dbReference>
<dbReference type="Proteomes" id="UP000199087">
    <property type="component" value="Unassembled WGS sequence"/>
</dbReference>
<evidence type="ECO:0000256" key="8">
    <source>
        <dbReference type="PROSITE-ProRule" id="PRU01091"/>
    </source>
</evidence>
<feature type="domain" description="Response regulatory" evidence="9">
    <location>
        <begin position="5"/>
        <end position="119"/>
    </location>
</feature>
<evidence type="ECO:0000256" key="1">
    <source>
        <dbReference type="ARBA" id="ARBA00004496"/>
    </source>
</evidence>
<dbReference type="InterPro" id="IPR001867">
    <property type="entry name" value="OmpR/PhoB-type_DNA-bd"/>
</dbReference>
<evidence type="ECO:0000256" key="3">
    <source>
        <dbReference type="ARBA" id="ARBA00023012"/>
    </source>
</evidence>
<dbReference type="CDD" id="cd17574">
    <property type="entry name" value="REC_OmpR"/>
    <property type="match status" value="1"/>
</dbReference>